<dbReference type="EMBL" id="LK052887">
    <property type="protein sequence ID" value="CDR38578.1"/>
    <property type="molecule type" value="Genomic_DNA"/>
</dbReference>
<comment type="similarity">
    <text evidence="1">Belongs to the cyclic nucleotide phosphodiesterase class-II family.</text>
</comment>
<gene>
    <name evidence="2" type="ORF">CYFA0S_02e03312g</name>
</gene>
<keyword evidence="1" id="KW-0114">cAMP</keyword>
<keyword evidence="1" id="KW-0378">Hydrolase</keyword>
<dbReference type="PIRSF" id="PIRSF000962">
    <property type="entry name" value="Cyc_nuc_PDEase"/>
    <property type="match status" value="1"/>
</dbReference>
<organism evidence="2">
    <name type="scientific">Cyberlindnera fabianii</name>
    <name type="common">Yeast</name>
    <name type="synonym">Hansenula fabianii</name>
    <dbReference type="NCBI Taxonomy" id="36022"/>
    <lineage>
        <taxon>Eukaryota</taxon>
        <taxon>Fungi</taxon>
        <taxon>Dikarya</taxon>
        <taxon>Ascomycota</taxon>
        <taxon>Saccharomycotina</taxon>
        <taxon>Saccharomycetes</taxon>
        <taxon>Phaffomycetales</taxon>
        <taxon>Phaffomycetaceae</taxon>
        <taxon>Cyberlindnera</taxon>
    </lineage>
</organism>
<proteinExistence type="inferred from homology"/>
<dbReference type="GO" id="GO:0006198">
    <property type="term" value="P:cAMP catabolic process"/>
    <property type="evidence" value="ECO:0007669"/>
    <property type="project" value="UniProtKB-UniRule"/>
</dbReference>
<dbReference type="PANTHER" id="PTHR28283">
    <property type="entry name" value="3',5'-CYCLIC-NUCLEOTIDE PHOSPHODIESTERASE 1"/>
    <property type="match status" value="1"/>
</dbReference>
<dbReference type="PRINTS" id="PR00388">
    <property type="entry name" value="PDIESTERASE2"/>
</dbReference>
<dbReference type="GO" id="GO:1902660">
    <property type="term" value="P:negative regulation of glucose mediated signaling pathway"/>
    <property type="evidence" value="ECO:0007669"/>
    <property type="project" value="TreeGrafter"/>
</dbReference>
<protein>
    <submittedName>
        <fullName evidence="2">CYFA0S02e03312g1_1</fullName>
    </submittedName>
</protein>
<dbReference type="GO" id="GO:0004115">
    <property type="term" value="F:3',5'-cyclic-AMP phosphodiesterase activity"/>
    <property type="evidence" value="ECO:0007669"/>
    <property type="project" value="UniProtKB-UniRule"/>
</dbReference>
<dbReference type="AlphaFoldDB" id="A0A061ALW9"/>
<dbReference type="PANTHER" id="PTHR28283:SF1">
    <property type="entry name" value="3',5'-CYCLIC-NUCLEOTIDE PHOSPHODIESTERASE 1"/>
    <property type="match status" value="1"/>
</dbReference>
<dbReference type="InterPro" id="IPR036866">
    <property type="entry name" value="RibonucZ/Hydroxyglut_hydro"/>
</dbReference>
<dbReference type="SUPFAM" id="SSF56281">
    <property type="entry name" value="Metallo-hydrolase/oxidoreductase"/>
    <property type="match status" value="1"/>
</dbReference>
<accession>A0A061ALW9</accession>
<sequence>MASPAFHITVLGASGGPIEGMTSAYLVKPAAIPYETIITNNITDALVLVDAGCGISKMAEIIADDLQGSPNRTTESLLRLYSETLTVESYTAPTLHRTRMLQSPHLLQKDASPIQLAFTLADTLKNILITHPHMDHIAALVINSPAFGLESGKHIYGLPETVDALQSHVFNDQIWPNLSSQKNGTFLDFVPLESESCISINDRFAVTPFTVSHGCVSDGSRYHSTAYLLKDIAADKRLLVFGDLEADSYCQSENNIRIWEHVSEYIIDGTLRTILIECSTPNLPPRIPLYGHLTPDALFSELSTLDEVLKGKAYAKGVKGLNVLITHVKETMSNVDPRITILRELRELNEKMGLEVEITVVLPGQTYAVS</sequence>
<dbReference type="PhylomeDB" id="A0A061ALW9"/>
<evidence type="ECO:0000256" key="1">
    <source>
        <dbReference type="PIRNR" id="PIRNR000962"/>
    </source>
</evidence>
<dbReference type="GO" id="GO:0047555">
    <property type="term" value="F:3',5'-cyclic-GMP phosphodiesterase activity"/>
    <property type="evidence" value="ECO:0007669"/>
    <property type="project" value="TreeGrafter"/>
</dbReference>
<dbReference type="CDD" id="cd07735">
    <property type="entry name" value="class_II_PDE_MBL-fold"/>
    <property type="match status" value="1"/>
</dbReference>
<reference evidence="2" key="1">
    <citation type="journal article" date="2014" name="Genome Announc.">
        <title>Genome sequence of the yeast Cyberlindnera fabianii (Hansenula fabianii).</title>
        <authorList>
            <person name="Freel K.C."/>
            <person name="Sarilar V."/>
            <person name="Neuveglise C."/>
            <person name="Devillers H."/>
            <person name="Friedrich A."/>
            <person name="Schacherer J."/>
        </authorList>
    </citation>
    <scope>NUCLEOTIDE SEQUENCE</scope>
    <source>
        <strain evidence="2">YJS4271</strain>
    </source>
</reference>
<dbReference type="InterPro" id="IPR000396">
    <property type="entry name" value="Pdiesterase2"/>
</dbReference>
<name>A0A061ALW9_CYBFA</name>
<evidence type="ECO:0000313" key="2">
    <source>
        <dbReference type="EMBL" id="CDR38578.1"/>
    </source>
</evidence>
<dbReference type="Pfam" id="PF02112">
    <property type="entry name" value="PDEase_II"/>
    <property type="match status" value="1"/>
</dbReference>
<dbReference type="OrthoDB" id="258495at2759"/>
<dbReference type="Gene3D" id="3.60.15.10">
    <property type="entry name" value="Ribonuclease Z/Hydroxyacylglutathione hydrolase-like"/>
    <property type="match status" value="1"/>
</dbReference>